<protein>
    <submittedName>
        <fullName evidence="1">Uncharacterized protein</fullName>
    </submittedName>
</protein>
<organism evidence="1">
    <name type="scientific">Cladocopium goreaui</name>
    <dbReference type="NCBI Taxonomy" id="2562237"/>
    <lineage>
        <taxon>Eukaryota</taxon>
        <taxon>Sar</taxon>
        <taxon>Alveolata</taxon>
        <taxon>Dinophyceae</taxon>
        <taxon>Suessiales</taxon>
        <taxon>Symbiodiniaceae</taxon>
        <taxon>Cladocopium</taxon>
    </lineage>
</organism>
<comment type="caution">
    <text evidence="1">The sequence shown here is derived from an EMBL/GenBank/DDBJ whole genome shotgun (WGS) entry which is preliminary data.</text>
</comment>
<sequence>MDLFKHEVPEFTHQPLVQTAMQQETLNAYQSPCWAKGFCSLESGCRNHERLHGMLLKEIRKQIDQKLPSSAAKRYVQSGDVAITVRYGQVGSASSSSAGAAPCPSEVKMDTSECKVFMLASLSLRPASAVLASMTIKPLKSFSIPSDAYEASFELVEGKPGKMHFNLQTSWEFVAYLLRQQKMKKSVVTVNVLEHRPTSINAIEFCMPKIDMANAVWPP</sequence>
<keyword evidence="3" id="KW-1185">Reference proteome</keyword>
<reference evidence="1" key="1">
    <citation type="submission" date="2022-10" db="EMBL/GenBank/DDBJ databases">
        <authorList>
            <person name="Chen Y."/>
            <person name="Dougan E. K."/>
            <person name="Chan C."/>
            <person name="Rhodes N."/>
            <person name="Thang M."/>
        </authorList>
    </citation>
    <scope>NUCLEOTIDE SEQUENCE</scope>
</reference>
<evidence type="ECO:0000313" key="3">
    <source>
        <dbReference type="Proteomes" id="UP001152797"/>
    </source>
</evidence>
<dbReference type="EMBL" id="CAMXCT020001129">
    <property type="protein sequence ID" value="CAL1140442.1"/>
    <property type="molecule type" value="Genomic_DNA"/>
</dbReference>
<proteinExistence type="predicted"/>
<evidence type="ECO:0000313" key="1">
    <source>
        <dbReference type="EMBL" id="CAI3987067.1"/>
    </source>
</evidence>
<reference evidence="2 3" key="2">
    <citation type="submission" date="2024-05" db="EMBL/GenBank/DDBJ databases">
        <authorList>
            <person name="Chen Y."/>
            <person name="Shah S."/>
            <person name="Dougan E. K."/>
            <person name="Thang M."/>
            <person name="Chan C."/>
        </authorList>
    </citation>
    <scope>NUCLEOTIDE SEQUENCE [LARGE SCALE GENOMIC DNA]</scope>
</reference>
<name>A0A9P1FUR1_9DINO</name>
<dbReference type="EMBL" id="CAMXCT030001129">
    <property type="protein sequence ID" value="CAL4774379.1"/>
    <property type="molecule type" value="Genomic_DNA"/>
</dbReference>
<dbReference type="Proteomes" id="UP001152797">
    <property type="component" value="Unassembled WGS sequence"/>
</dbReference>
<gene>
    <name evidence="1" type="ORF">C1SCF055_LOCUS14367</name>
</gene>
<dbReference type="EMBL" id="CAMXCT010001129">
    <property type="protein sequence ID" value="CAI3987067.1"/>
    <property type="molecule type" value="Genomic_DNA"/>
</dbReference>
<evidence type="ECO:0000313" key="2">
    <source>
        <dbReference type="EMBL" id="CAL4774379.1"/>
    </source>
</evidence>
<accession>A0A9P1FUR1</accession>
<dbReference type="AlphaFoldDB" id="A0A9P1FUR1"/>